<sequence length="318" mass="33852">MESRQRRKTERRLWWQAGLLVMLMILALAIGSTSQLTLPVFLHVRLPRMLGCLLAGSGLAVAGMILQTVLANPLASPNILGIQSGAGLMTAFCAALFPTAFGLRMPASFLGAFLASLFVMLLAKKVRASRSTIVLAGLAVSQIFSACIDLILTLAPDSLTGYTDFRIGSLAGITLNRLLFPALCIVGAIVFTLLCARQLELMQLGQRDAQCAGLDVNRWMLGFLALASLLAGSVISFTGMIGFVGLIVPHMVRRLSPGPLMKQLVSCLLLGPAFLLLADLLARTVAAPYEIPAGILLTLAGGPYFLWLLLKGKGHGHD</sequence>
<keyword evidence="4" id="KW-1003">Cell membrane</keyword>
<comment type="caution">
    <text evidence="9">The sequence shown here is derived from an EMBL/GenBank/DDBJ whole genome shotgun (WGS) entry which is preliminary data.</text>
</comment>
<dbReference type="EMBL" id="MPJZ01000075">
    <property type="protein sequence ID" value="OLU44192.1"/>
    <property type="molecule type" value="Genomic_DNA"/>
</dbReference>
<dbReference type="Gene3D" id="1.10.3470.10">
    <property type="entry name" value="ABC transporter involved in vitamin B12 uptake, BtuC"/>
    <property type="match status" value="1"/>
</dbReference>
<dbReference type="InterPro" id="IPR037294">
    <property type="entry name" value="ABC_BtuC-like"/>
</dbReference>
<name>A0A1Q9YIR1_9FIRM</name>
<keyword evidence="3" id="KW-0813">Transport</keyword>
<evidence type="ECO:0000256" key="7">
    <source>
        <dbReference type="ARBA" id="ARBA00023136"/>
    </source>
</evidence>
<feature type="transmembrane region" description="Helical" evidence="8">
    <location>
        <begin position="134"/>
        <end position="155"/>
    </location>
</feature>
<gene>
    <name evidence="9" type="ORF">BO223_09155</name>
</gene>
<dbReference type="AlphaFoldDB" id="A0A1Q9YIR1"/>
<evidence type="ECO:0000256" key="1">
    <source>
        <dbReference type="ARBA" id="ARBA00004651"/>
    </source>
</evidence>
<dbReference type="Pfam" id="PF01032">
    <property type="entry name" value="FecCD"/>
    <property type="match status" value="1"/>
</dbReference>
<dbReference type="GO" id="GO:0005886">
    <property type="term" value="C:plasma membrane"/>
    <property type="evidence" value="ECO:0007669"/>
    <property type="project" value="UniProtKB-SubCell"/>
</dbReference>
<proteinExistence type="inferred from homology"/>
<comment type="subcellular location">
    <subcellularLocation>
        <location evidence="1">Cell membrane</location>
        <topology evidence="1">Multi-pass membrane protein</topology>
    </subcellularLocation>
</comment>
<evidence type="ECO:0000256" key="8">
    <source>
        <dbReference type="SAM" id="Phobius"/>
    </source>
</evidence>
<feature type="transmembrane region" description="Helical" evidence="8">
    <location>
        <begin position="103"/>
        <end position="122"/>
    </location>
</feature>
<comment type="similarity">
    <text evidence="2">Belongs to the binding-protein-dependent transport system permease family. FecCD subfamily.</text>
</comment>
<keyword evidence="7 8" id="KW-0472">Membrane</keyword>
<dbReference type="SUPFAM" id="SSF81345">
    <property type="entry name" value="ABC transporter involved in vitamin B12 uptake, BtuC"/>
    <property type="match status" value="1"/>
</dbReference>
<evidence type="ECO:0000256" key="4">
    <source>
        <dbReference type="ARBA" id="ARBA00022475"/>
    </source>
</evidence>
<protein>
    <recommendedName>
        <fullName evidence="11">Iron ABC transporter permease</fullName>
    </recommendedName>
</protein>
<reference evidence="9 10" key="1">
    <citation type="submission" date="2016-11" db="EMBL/GenBank/DDBJ databases">
        <title>Description of two novel members of the family Erysipelotrichaceae: Ileibacterium lipovorans gen. nov., sp. nov. and Dubosiella newyorkensis, gen. nov., sp. nov.</title>
        <authorList>
            <person name="Cox L.M."/>
            <person name="Sohn J."/>
            <person name="Tyrrell K.L."/>
            <person name="Citron D.M."/>
            <person name="Lawson P.A."/>
            <person name="Patel N.B."/>
            <person name="Iizumi T."/>
            <person name="Perez-Perez G.I."/>
            <person name="Goldstein E.J."/>
            <person name="Blaser M.J."/>
        </authorList>
    </citation>
    <scope>NUCLEOTIDE SEQUENCE [LARGE SCALE GENOMIC DNA]</scope>
    <source>
        <strain evidence="9 10">NYU-BL-K8</strain>
    </source>
</reference>
<keyword evidence="6 8" id="KW-1133">Transmembrane helix</keyword>
<evidence type="ECO:0000313" key="9">
    <source>
        <dbReference type="EMBL" id="OLU44192.1"/>
    </source>
</evidence>
<evidence type="ECO:0000313" key="10">
    <source>
        <dbReference type="Proteomes" id="UP000186758"/>
    </source>
</evidence>
<dbReference type="PANTHER" id="PTHR30472">
    <property type="entry name" value="FERRIC ENTEROBACTIN TRANSPORT SYSTEM PERMEASE PROTEIN"/>
    <property type="match status" value="1"/>
</dbReference>
<feature type="transmembrane region" description="Helical" evidence="8">
    <location>
        <begin position="12"/>
        <end position="34"/>
    </location>
</feature>
<evidence type="ECO:0008006" key="11">
    <source>
        <dbReference type="Google" id="ProtNLM"/>
    </source>
</evidence>
<evidence type="ECO:0000256" key="2">
    <source>
        <dbReference type="ARBA" id="ARBA00007935"/>
    </source>
</evidence>
<evidence type="ECO:0000256" key="6">
    <source>
        <dbReference type="ARBA" id="ARBA00022989"/>
    </source>
</evidence>
<feature type="transmembrane region" description="Helical" evidence="8">
    <location>
        <begin position="260"/>
        <end position="281"/>
    </location>
</feature>
<dbReference type="PANTHER" id="PTHR30472:SF25">
    <property type="entry name" value="ABC TRANSPORTER PERMEASE PROTEIN MJ0876-RELATED"/>
    <property type="match status" value="1"/>
</dbReference>
<organism evidence="9 10">
    <name type="scientific">Faecalibaculum rodentium</name>
    <dbReference type="NCBI Taxonomy" id="1702221"/>
    <lineage>
        <taxon>Bacteria</taxon>
        <taxon>Bacillati</taxon>
        <taxon>Bacillota</taxon>
        <taxon>Erysipelotrichia</taxon>
        <taxon>Erysipelotrichales</taxon>
        <taxon>Erysipelotrichaceae</taxon>
        <taxon>Faecalibaculum</taxon>
    </lineage>
</organism>
<dbReference type="CDD" id="cd06550">
    <property type="entry name" value="TM_ABC_iron-siderophores_like"/>
    <property type="match status" value="1"/>
</dbReference>
<evidence type="ECO:0000256" key="5">
    <source>
        <dbReference type="ARBA" id="ARBA00022692"/>
    </source>
</evidence>
<dbReference type="GO" id="GO:0022857">
    <property type="term" value="F:transmembrane transporter activity"/>
    <property type="evidence" value="ECO:0007669"/>
    <property type="project" value="InterPro"/>
</dbReference>
<feature type="transmembrane region" description="Helical" evidence="8">
    <location>
        <begin position="220"/>
        <end position="248"/>
    </location>
</feature>
<dbReference type="InterPro" id="IPR000522">
    <property type="entry name" value="ABC_transptr_permease_BtuC"/>
</dbReference>
<feature type="transmembrane region" description="Helical" evidence="8">
    <location>
        <begin position="293"/>
        <end position="310"/>
    </location>
</feature>
<feature type="transmembrane region" description="Helical" evidence="8">
    <location>
        <begin position="46"/>
        <end position="66"/>
    </location>
</feature>
<feature type="transmembrane region" description="Helical" evidence="8">
    <location>
        <begin position="78"/>
        <end position="97"/>
    </location>
</feature>
<accession>A0A1Q9YIR1</accession>
<dbReference type="Proteomes" id="UP000186758">
    <property type="component" value="Unassembled WGS sequence"/>
</dbReference>
<evidence type="ECO:0000256" key="3">
    <source>
        <dbReference type="ARBA" id="ARBA00022448"/>
    </source>
</evidence>
<dbReference type="RefSeq" id="WP_075885790.1">
    <property type="nucleotide sequence ID" value="NZ_MPJZ01000075.1"/>
</dbReference>
<keyword evidence="5 8" id="KW-0812">Transmembrane</keyword>
<feature type="transmembrane region" description="Helical" evidence="8">
    <location>
        <begin position="178"/>
        <end position="199"/>
    </location>
</feature>